<organism evidence="2 3">
    <name type="scientific">Pseudolabrys taiwanensis</name>
    <dbReference type="NCBI Taxonomy" id="331696"/>
    <lineage>
        <taxon>Bacteria</taxon>
        <taxon>Pseudomonadati</taxon>
        <taxon>Pseudomonadota</taxon>
        <taxon>Alphaproteobacteria</taxon>
        <taxon>Hyphomicrobiales</taxon>
        <taxon>Xanthobacteraceae</taxon>
        <taxon>Pseudolabrys</taxon>
    </lineage>
</organism>
<dbReference type="Gene3D" id="3.30.110.170">
    <property type="entry name" value="Protein of unknown function (DUF541), domain 1"/>
    <property type="match status" value="1"/>
</dbReference>
<dbReference type="EMBL" id="CP031417">
    <property type="protein sequence ID" value="AXK82580.1"/>
    <property type="molecule type" value="Genomic_DNA"/>
</dbReference>
<sequence length="230" mass="24217">MLRAPYLARLIAVAIFVATLAPLGARAADRTVTVSGEATLSVAPDTAIIRIGVTSQGKTAREASDANAHKMTAVLGTIKESGIPDRDVQTSRLTLQPQYDPNKAGPARLLGFQVTNQVTVKIREIDKLPNILDKAIGAGANEMSGIEFVVSEQSKLLDQARDEAVADAHRKAELYAKAAGAKLGPVVAIAEEGVPNPPRPIAAMRAAAVPVAPGERELRAVVTVSYELKQ</sequence>
<protein>
    <submittedName>
        <fullName evidence="2">SIMPL domain-containing protein</fullName>
    </submittedName>
</protein>
<dbReference type="InterPro" id="IPR007497">
    <property type="entry name" value="SIMPL/DUF541"/>
</dbReference>
<name>A0A346A083_9HYPH</name>
<dbReference type="GO" id="GO:0006974">
    <property type="term" value="P:DNA damage response"/>
    <property type="evidence" value="ECO:0007669"/>
    <property type="project" value="TreeGrafter"/>
</dbReference>
<dbReference type="AlphaFoldDB" id="A0A346A083"/>
<dbReference type="RefSeq" id="WP_115692959.1">
    <property type="nucleotide sequence ID" value="NZ_CP031417.1"/>
</dbReference>
<dbReference type="KEGG" id="ptaw:DW352_19875"/>
<proteinExistence type="predicted"/>
<dbReference type="Gene3D" id="3.30.70.2970">
    <property type="entry name" value="Protein of unknown function (DUF541), domain 2"/>
    <property type="match status" value="1"/>
</dbReference>
<dbReference type="InterPro" id="IPR052022">
    <property type="entry name" value="26kDa_periplasmic_antigen"/>
</dbReference>
<dbReference type="Proteomes" id="UP000254889">
    <property type="component" value="Chromosome"/>
</dbReference>
<gene>
    <name evidence="2" type="ORF">DW352_19875</name>
</gene>
<evidence type="ECO:0000256" key="1">
    <source>
        <dbReference type="SAM" id="SignalP"/>
    </source>
</evidence>
<reference evidence="2 3" key="1">
    <citation type="submission" date="2018-07" db="EMBL/GenBank/DDBJ databases">
        <authorList>
            <person name="Quirk P.G."/>
            <person name="Krulwich T.A."/>
        </authorList>
    </citation>
    <scope>NUCLEOTIDE SEQUENCE [LARGE SCALE GENOMIC DNA]</scope>
    <source>
        <strain evidence="2 3">CC-BB4</strain>
    </source>
</reference>
<dbReference type="PANTHER" id="PTHR34387">
    <property type="entry name" value="SLR1258 PROTEIN"/>
    <property type="match status" value="1"/>
</dbReference>
<keyword evidence="3" id="KW-1185">Reference proteome</keyword>
<evidence type="ECO:0000313" key="2">
    <source>
        <dbReference type="EMBL" id="AXK82580.1"/>
    </source>
</evidence>
<keyword evidence="1" id="KW-0732">Signal</keyword>
<dbReference type="OrthoDB" id="9813144at2"/>
<feature type="chain" id="PRO_5016675519" evidence="1">
    <location>
        <begin position="28"/>
        <end position="230"/>
    </location>
</feature>
<evidence type="ECO:0000313" key="3">
    <source>
        <dbReference type="Proteomes" id="UP000254889"/>
    </source>
</evidence>
<accession>A0A346A083</accession>
<feature type="signal peptide" evidence="1">
    <location>
        <begin position="1"/>
        <end position="27"/>
    </location>
</feature>
<dbReference type="Pfam" id="PF04402">
    <property type="entry name" value="SIMPL"/>
    <property type="match status" value="1"/>
</dbReference>
<dbReference type="PANTHER" id="PTHR34387:SF1">
    <property type="entry name" value="PERIPLASMIC IMMUNOGENIC PROTEIN"/>
    <property type="match status" value="1"/>
</dbReference>